<feature type="compositionally biased region" description="Polar residues" evidence="2">
    <location>
        <begin position="370"/>
        <end position="383"/>
    </location>
</feature>
<evidence type="ECO:0000256" key="3">
    <source>
        <dbReference type="SAM" id="SignalP"/>
    </source>
</evidence>
<feature type="chain" id="PRO_5034482614" evidence="3">
    <location>
        <begin position="20"/>
        <end position="590"/>
    </location>
</feature>
<feature type="domain" description="C2H2-type" evidence="4">
    <location>
        <begin position="214"/>
        <end position="242"/>
    </location>
</feature>
<evidence type="ECO:0000313" key="5">
    <source>
        <dbReference type="EMBL" id="CAG6621851.1"/>
    </source>
</evidence>
<keyword evidence="1" id="KW-0479">Metal-binding</keyword>
<keyword evidence="3" id="KW-0732">Signal</keyword>
<evidence type="ECO:0000259" key="4">
    <source>
        <dbReference type="PROSITE" id="PS50157"/>
    </source>
</evidence>
<feature type="compositionally biased region" description="Basic and acidic residues" evidence="2">
    <location>
        <begin position="493"/>
        <end position="539"/>
    </location>
</feature>
<proteinExistence type="predicted"/>
<sequence length="590" mass="67858">MYFIMYVRWFLLFNSLQNAFPSCWNLSKLENVLKRYCFFSTAKLRQFYRNLQHSSQMNMYRRQMIAASMPGAGNPQLHLPTQPAAAFDAWSKIAFLNSNPMAKQATSLRGLLSVKSNHSLGLNRNININIAQNIHLNPTVTPPPTNSTNTNLARNLIAEKNTRIRNEINRMIYSSSVTGNSVDRYACNKCNRSYRNKNHLYRHVRYECDRKKRYQCGICMKDFYRKDNLKTHISYKHSEYKSSNFILINKEEEVDDEMQLDAHNNNNLVISKNELNDLLNKNDNSQQVLSILNNNESTKHVAPSESAKQFLHLKLKQEQNNLQKSLLLRIQTENNKITQSQSDVLSKLLSSKVTPVQLNLPSRQLEIHNRSATPTGNKSNQSADVIDLEGNNDTNYKNMPLDDEDDYDDDYVQGIEPFVHIDIDSYNDVDTEPCFATDRKDEDPCNNFNLPKKVYLPRKQNPKVLNKQENDCESNSELKSILTAKTLGEKQDEYHCEADTDKKTDAEKETSELTEKASKEQFNKTESDDTKELENKDSGSNKATNLKTEHTTNTRTEDKINVENDIPDVDRLELEVISTSSSNPDLQVVQ</sequence>
<dbReference type="EMBL" id="HBUF01051157">
    <property type="protein sequence ID" value="CAG6621851.1"/>
    <property type="molecule type" value="Transcribed_RNA"/>
</dbReference>
<feature type="region of interest" description="Disordered" evidence="2">
    <location>
        <begin position="364"/>
        <end position="396"/>
    </location>
</feature>
<evidence type="ECO:0000256" key="1">
    <source>
        <dbReference type="PROSITE-ProRule" id="PRU00042"/>
    </source>
</evidence>
<keyword evidence="1" id="KW-0862">Zinc</keyword>
<dbReference type="AlphaFoldDB" id="A0A8D8M7A2"/>
<protein>
    <submittedName>
        <fullName evidence="5">PR domain zinc finger protein 15</fullName>
    </submittedName>
</protein>
<dbReference type="SMART" id="SM00355">
    <property type="entry name" value="ZnF_C2H2"/>
    <property type="match status" value="2"/>
</dbReference>
<feature type="signal peptide" evidence="3">
    <location>
        <begin position="1"/>
        <end position="19"/>
    </location>
</feature>
<dbReference type="InterPro" id="IPR036236">
    <property type="entry name" value="Znf_C2H2_sf"/>
</dbReference>
<feature type="compositionally biased region" description="Basic and acidic residues" evidence="2">
    <location>
        <begin position="547"/>
        <end position="568"/>
    </location>
</feature>
<dbReference type="InterPro" id="IPR013087">
    <property type="entry name" value="Znf_C2H2_type"/>
</dbReference>
<reference evidence="5" key="1">
    <citation type="submission" date="2021-05" db="EMBL/GenBank/DDBJ databases">
        <authorList>
            <person name="Alioto T."/>
            <person name="Alioto T."/>
            <person name="Gomez Garrido J."/>
        </authorList>
    </citation>
    <scope>NUCLEOTIDE SEQUENCE</scope>
</reference>
<keyword evidence="1" id="KW-0863">Zinc-finger</keyword>
<dbReference type="SUPFAM" id="SSF57667">
    <property type="entry name" value="beta-beta-alpha zinc fingers"/>
    <property type="match status" value="1"/>
</dbReference>
<feature type="region of interest" description="Disordered" evidence="2">
    <location>
        <begin position="493"/>
        <end position="568"/>
    </location>
</feature>
<dbReference type="GO" id="GO:0008270">
    <property type="term" value="F:zinc ion binding"/>
    <property type="evidence" value="ECO:0007669"/>
    <property type="project" value="UniProtKB-KW"/>
</dbReference>
<accession>A0A8D8M7A2</accession>
<evidence type="ECO:0000256" key="2">
    <source>
        <dbReference type="SAM" id="MobiDB-lite"/>
    </source>
</evidence>
<feature type="domain" description="C2H2-type" evidence="4">
    <location>
        <begin position="185"/>
        <end position="212"/>
    </location>
</feature>
<name>A0A8D8M7A2_9HEMI</name>
<dbReference type="Pfam" id="PF00096">
    <property type="entry name" value="zf-C2H2"/>
    <property type="match status" value="2"/>
</dbReference>
<dbReference type="PROSITE" id="PS00028">
    <property type="entry name" value="ZINC_FINGER_C2H2_1"/>
    <property type="match status" value="1"/>
</dbReference>
<dbReference type="Gene3D" id="3.30.160.60">
    <property type="entry name" value="Classic Zinc Finger"/>
    <property type="match status" value="1"/>
</dbReference>
<organism evidence="5">
    <name type="scientific">Cacopsylla melanoneura</name>
    <dbReference type="NCBI Taxonomy" id="428564"/>
    <lineage>
        <taxon>Eukaryota</taxon>
        <taxon>Metazoa</taxon>
        <taxon>Ecdysozoa</taxon>
        <taxon>Arthropoda</taxon>
        <taxon>Hexapoda</taxon>
        <taxon>Insecta</taxon>
        <taxon>Pterygota</taxon>
        <taxon>Neoptera</taxon>
        <taxon>Paraneoptera</taxon>
        <taxon>Hemiptera</taxon>
        <taxon>Sternorrhyncha</taxon>
        <taxon>Psylloidea</taxon>
        <taxon>Psyllidae</taxon>
        <taxon>Psyllinae</taxon>
        <taxon>Cacopsylla</taxon>
    </lineage>
</organism>
<dbReference type="PROSITE" id="PS50157">
    <property type="entry name" value="ZINC_FINGER_C2H2_2"/>
    <property type="match status" value="2"/>
</dbReference>